<feature type="domain" description="DUF7614" evidence="5">
    <location>
        <begin position="1284"/>
        <end position="1421"/>
    </location>
</feature>
<keyword evidence="7" id="KW-1185">Reference proteome</keyword>
<evidence type="ECO:0000259" key="3">
    <source>
        <dbReference type="Pfam" id="PF24587"/>
    </source>
</evidence>
<feature type="compositionally biased region" description="Polar residues" evidence="1">
    <location>
        <begin position="327"/>
        <end position="353"/>
    </location>
</feature>
<feature type="domain" description="DUF7612" evidence="3">
    <location>
        <begin position="971"/>
        <end position="1106"/>
    </location>
</feature>
<dbReference type="InterPro" id="IPR056032">
    <property type="entry name" value="DUF7613"/>
</dbReference>
<dbReference type="Pfam" id="PF24589">
    <property type="entry name" value="DUF7614"/>
    <property type="match status" value="1"/>
</dbReference>
<gene>
    <name evidence="6" type="ORF">AAP_04179</name>
</gene>
<dbReference type="EMBL" id="AZGZ01000019">
    <property type="protein sequence ID" value="KZZ89828.1"/>
    <property type="molecule type" value="Genomic_DNA"/>
</dbReference>
<dbReference type="Pfam" id="PF24587">
    <property type="entry name" value="DUF7612"/>
    <property type="match status" value="1"/>
</dbReference>
<dbReference type="Pfam" id="PF24588">
    <property type="entry name" value="DUF7613"/>
    <property type="match status" value="1"/>
</dbReference>
<feature type="compositionally biased region" description="Polar residues" evidence="1">
    <location>
        <begin position="57"/>
        <end position="71"/>
    </location>
</feature>
<reference evidence="6 7" key="1">
    <citation type="journal article" date="2016" name="Genome Biol. Evol.">
        <title>Divergent and convergent evolution of fungal pathogenicity.</title>
        <authorList>
            <person name="Shang Y."/>
            <person name="Xiao G."/>
            <person name="Zheng P."/>
            <person name="Cen K."/>
            <person name="Zhan S."/>
            <person name="Wang C."/>
        </authorList>
    </citation>
    <scope>NUCLEOTIDE SEQUENCE [LARGE SCALE GENOMIC DNA]</scope>
    <source>
        <strain evidence="6 7">ARSEF 7405</strain>
    </source>
</reference>
<organism evidence="6 7">
    <name type="scientific">Ascosphaera apis ARSEF 7405</name>
    <dbReference type="NCBI Taxonomy" id="392613"/>
    <lineage>
        <taxon>Eukaryota</taxon>
        <taxon>Fungi</taxon>
        <taxon>Dikarya</taxon>
        <taxon>Ascomycota</taxon>
        <taxon>Pezizomycotina</taxon>
        <taxon>Eurotiomycetes</taxon>
        <taxon>Eurotiomycetidae</taxon>
        <taxon>Onygenales</taxon>
        <taxon>Ascosphaeraceae</taxon>
        <taxon>Ascosphaera</taxon>
    </lineage>
</organism>
<feature type="region of interest" description="Disordered" evidence="1">
    <location>
        <begin position="1"/>
        <end position="103"/>
    </location>
</feature>
<feature type="domain" description="DUF7613" evidence="4">
    <location>
        <begin position="1112"/>
        <end position="1278"/>
    </location>
</feature>
<feature type="compositionally biased region" description="Polar residues" evidence="1">
    <location>
        <begin position="553"/>
        <end position="562"/>
    </location>
</feature>
<accession>A0A167XA90</accession>
<feature type="compositionally biased region" description="Polar residues" evidence="1">
    <location>
        <begin position="435"/>
        <end position="455"/>
    </location>
</feature>
<evidence type="ECO:0000259" key="4">
    <source>
        <dbReference type="Pfam" id="PF24588"/>
    </source>
</evidence>
<dbReference type="Pfam" id="PF24586">
    <property type="entry name" value="DUF7611"/>
    <property type="match status" value="1"/>
</dbReference>
<dbReference type="OrthoDB" id="4205862at2759"/>
<evidence type="ECO:0000259" key="5">
    <source>
        <dbReference type="Pfam" id="PF24589"/>
    </source>
</evidence>
<dbReference type="InterPro" id="IPR056031">
    <property type="entry name" value="DUF7612"/>
</dbReference>
<feature type="compositionally biased region" description="Low complexity" evidence="1">
    <location>
        <begin position="1"/>
        <end position="19"/>
    </location>
</feature>
<dbReference type="Proteomes" id="UP000242877">
    <property type="component" value="Unassembled WGS sequence"/>
</dbReference>
<feature type="compositionally biased region" description="Low complexity" evidence="1">
    <location>
        <begin position="237"/>
        <end position="246"/>
    </location>
</feature>
<feature type="compositionally biased region" description="Basic and acidic residues" evidence="1">
    <location>
        <begin position="209"/>
        <end position="236"/>
    </location>
</feature>
<feature type="region of interest" description="Disordered" evidence="1">
    <location>
        <begin position="119"/>
        <end position="193"/>
    </location>
</feature>
<evidence type="ECO:0000313" key="7">
    <source>
        <dbReference type="Proteomes" id="UP000242877"/>
    </source>
</evidence>
<feature type="region of interest" description="Disordered" evidence="1">
    <location>
        <begin position="209"/>
        <end position="619"/>
    </location>
</feature>
<evidence type="ECO:0000256" key="1">
    <source>
        <dbReference type="SAM" id="MobiDB-lite"/>
    </source>
</evidence>
<feature type="domain" description="DUF7611" evidence="2">
    <location>
        <begin position="804"/>
        <end position="967"/>
    </location>
</feature>
<feature type="compositionally biased region" description="Polar residues" evidence="1">
    <location>
        <begin position="400"/>
        <end position="414"/>
    </location>
</feature>
<dbReference type="VEuPathDB" id="FungiDB:AAP_04179"/>
<sequence length="1435" mass="158526">MDNPSTSAVTSTTTSTAAAFGKRWRDKLRNKDKKSNTKLTVDEVVNDFLGSHRKNQDSVSSGTGALNSPSADASAHPLPKRPRRAGLKVTFNLGPPTVIGEGGEEAEFPTKYIGMNRAPQVQLQEPEELSDNGSAGEDNDLPSIAVNGSENNELGFDDNWRPPLTTDTTLLRALSSASTGGQRRSRLSMRLDDETAELARKVRAKMMEEEGRALHFKPPEMDEEAKEAAREMRRSLELASAAHESSNNIISPQPQRVVAYRPSKDYENSDEFEDERPPDNFNAPKGNNVSGNHVQDMISHLRDQDDSMFDSSSMDPVDDDSPEHASGPNTVQAYKPSTEQGQDHSPTTPQDSQHAPALNPLDVSTAVRPRSRENDSPVSPIKGNGSSVGTPPGSRGKVDNSPSFSNLMKSPPQTQAYQPPSQRSPSPAPVRERSSPQAKSTPSKWLSTLSRANTTARPRPQPSSESSMSRSLSMRAGLRSKPRIPSDQPPPSSGWQKFQYQPRPSQPNPVNSKGPITQTQLSGNENSRLDAPLDRSPLPSPRPRMGSEENIPPVSQNSTNLALPQAPSKEPLGQTPAAQLPLASLGSSSSTATLPTYESATNLPLPDTTPKEAPSAKKSWRTLTAAVTRDALSDFSTSAEKYYSVFSSRAEDLPSITTLQDKKLVDWIRASAWWILKGRSQLETAIRHGPTGVELQQQGAVSLAKAWWINAEVVPNHAEFTRLKHQVANANGRSEGGELNVGTEVMLNLVKGLGDARLSSLITLHQAVSSHVRALATSMKRNDISLPPPDCLPRHIDLSIWERYPYVGSDVSALLATLVPKNLRVDQRTKMSDIDIGELMPFNDTPRFFTYGRMFVNAVLHSDDDDDDYANQEQGMPCVLSLTRDRSDWHVQAFIASQNNLVNVVIQTDQRQGPTWHDVRFDPRQCVALVRLSRGWKLEIKFTGSDAKMDFERLWKMVEYSRKVEAGLDCEENEFIAFESVLKTFQYVGPPGAAGMPFPSEPTQRCRIRVFEKQVPMAENGGTRFAHMGFRMICVTSPKVKNLSSLSHTFTHSAPIIFAHARSKDDGEDSPILLLRLTNRQTGSSFQVRLTFHETNEMTKLHAILLNFWQQESEEKTPDIPMRTYSIEEPAMATRSNATFLPCLLAFPGQVNGPAGKPGVTVSVINTAKDLQEHGKSPAILSNSLRLFIKCGWGSVTDRMNLAPGELKISLDPKSLTSFSIYRRGQHDLLISLADNLAPQEARDTISKFLKAAGSTPTIRKFQFNSVRDLHRFQNALTGFDVLFDGFSTSFAISRRRMVVPIYKKWEANGVRLQILQQEKSIQLVAFFSDFSHGKGMNFIVKGTDVFEIFTKSGKYGVRIVDAKFPLPKRAGQTIGEGETLSAGEEEFLSLDLPEFPSEHDDITIVFDDERAWKEFQTAVPGIIREQSKIGSLRH</sequence>
<dbReference type="InterPro" id="IPR056030">
    <property type="entry name" value="DUF7611"/>
</dbReference>
<protein>
    <submittedName>
        <fullName evidence="6">Uncharacterized protein</fullName>
    </submittedName>
</protein>
<comment type="caution">
    <text evidence="6">The sequence shown here is derived from an EMBL/GenBank/DDBJ whole genome shotgun (WGS) entry which is preliminary data.</text>
</comment>
<feature type="compositionally biased region" description="Low complexity" evidence="1">
    <location>
        <begin position="576"/>
        <end position="596"/>
    </location>
</feature>
<proteinExistence type="predicted"/>
<feature type="compositionally biased region" description="Low complexity" evidence="1">
    <location>
        <begin position="161"/>
        <end position="179"/>
    </location>
</feature>
<name>A0A167XA90_9EURO</name>
<feature type="compositionally biased region" description="Polar residues" evidence="1">
    <location>
        <begin position="493"/>
        <end position="526"/>
    </location>
</feature>
<feature type="compositionally biased region" description="Low complexity" evidence="1">
    <location>
        <begin position="415"/>
        <end position="425"/>
    </location>
</feature>
<evidence type="ECO:0000259" key="2">
    <source>
        <dbReference type="Pfam" id="PF24586"/>
    </source>
</evidence>
<evidence type="ECO:0000313" key="6">
    <source>
        <dbReference type="EMBL" id="KZZ89828.1"/>
    </source>
</evidence>
<feature type="compositionally biased region" description="Low complexity" evidence="1">
    <location>
        <begin position="456"/>
        <end position="479"/>
    </location>
</feature>
<dbReference type="InterPro" id="IPR056033">
    <property type="entry name" value="DUF7614"/>
</dbReference>